<sequence length="322" mass="33617">MSAIDFSGQVAVVTGAGGALGAAFCRELARRGAAILANDLGGATTGEGTSQAYANAIVAEVNEQGGQAVANYDSVATAAGGQAIIDAALSAFGRVDIVISNAGNQRNGAFGSLSEEDIEAVYAVHAKGAFHVCQPAYREMARQGYGRIVLVSSQSGIFGNPFRANYGSAKTALIGLMNVIAQEAPEGVVVNTLFPNAQGGRLGGTPLEERPDIAFMKAAGARSRHFIEGMKPEFVAALACYMASLQCDRSQHMYSVLGGKYSRLFVGLTQGWYSPGADAPSAEDILAHIAEIDDRSRYDVPLSGLDEMDTVLAARKSLRLDQ</sequence>
<dbReference type="PROSITE" id="PS00061">
    <property type="entry name" value="ADH_SHORT"/>
    <property type="match status" value="1"/>
</dbReference>
<accession>A0A291MZY7</accession>
<dbReference type="InterPro" id="IPR002347">
    <property type="entry name" value="SDR_fam"/>
</dbReference>
<organism evidence="4 5">
    <name type="scientific">Sphingobium yanoikuyae</name>
    <name type="common">Sphingomonas yanoikuyae</name>
    <dbReference type="NCBI Taxonomy" id="13690"/>
    <lineage>
        <taxon>Bacteria</taxon>
        <taxon>Pseudomonadati</taxon>
        <taxon>Pseudomonadota</taxon>
        <taxon>Alphaproteobacteria</taxon>
        <taxon>Sphingomonadales</taxon>
        <taxon>Sphingomonadaceae</taxon>
        <taxon>Sphingobium</taxon>
    </lineage>
</organism>
<dbReference type="PRINTS" id="PR00081">
    <property type="entry name" value="GDHRDH"/>
</dbReference>
<dbReference type="RefSeq" id="WP_097383797.1">
    <property type="nucleotide sequence ID" value="NZ_CP023741.1"/>
</dbReference>
<dbReference type="EMBL" id="CP023741">
    <property type="protein sequence ID" value="ATI80672.1"/>
    <property type="molecule type" value="Genomic_DNA"/>
</dbReference>
<dbReference type="PANTHER" id="PTHR45024">
    <property type="entry name" value="DEHYDROGENASES, SHORT CHAIN"/>
    <property type="match status" value="1"/>
</dbReference>
<evidence type="ECO:0000313" key="5">
    <source>
        <dbReference type="Proteomes" id="UP000219422"/>
    </source>
</evidence>
<dbReference type="SUPFAM" id="SSF51735">
    <property type="entry name" value="NAD(P)-binding Rossmann-fold domains"/>
    <property type="match status" value="1"/>
</dbReference>
<dbReference type="InterPro" id="IPR036291">
    <property type="entry name" value="NAD(P)-bd_dom_sf"/>
</dbReference>
<evidence type="ECO:0000256" key="1">
    <source>
        <dbReference type="ARBA" id="ARBA00006484"/>
    </source>
</evidence>
<proteinExistence type="inferred from homology"/>
<evidence type="ECO:0000256" key="3">
    <source>
        <dbReference type="RuleBase" id="RU000363"/>
    </source>
</evidence>
<dbReference type="PRINTS" id="PR00080">
    <property type="entry name" value="SDRFAMILY"/>
</dbReference>
<evidence type="ECO:0000313" key="4">
    <source>
        <dbReference type="EMBL" id="ATI80672.1"/>
    </source>
</evidence>
<dbReference type="Proteomes" id="UP000219422">
    <property type="component" value="Chromosome"/>
</dbReference>
<dbReference type="Pfam" id="PF00106">
    <property type="entry name" value="adh_short"/>
    <property type="match status" value="1"/>
</dbReference>
<dbReference type="AlphaFoldDB" id="A0A291MZY7"/>
<gene>
    <name evidence="4" type="ORF">A6768_12175</name>
</gene>
<comment type="similarity">
    <text evidence="1 3">Belongs to the short-chain dehydrogenases/reductases (SDR) family.</text>
</comment>
<reference evidence="4 5" key="1">
    <citation type="submission" date="2017-10" db="EMBL/GenBank/DDBJ databases">
        <title>Sphingobium yanoikuyae S72.</title>
        <authorList>
            <person name="Sanchez E."/>
            <person name="Bustos P."/>
            <person name="Mendoza P."/>
            <person name="Guo X."/>
            <person name="Mendoza A."/>
        </authorList>
    </citation>
    <scope>NUCLEOTIDE SEQUENCE [LARGE SCALE GENOMIC DNA]</scope>
    <source>
        <strain evidence="4 5">S72</strain>
    </source>
</reference>
<dbReference type="GO" id="GO:0016491">
    <property type="term" value="F:oxidoreductase activity"/>
    <property type="evidence" value="ECO:0007669"/>
    <property type="project" value="UniProtKB-KW"/>
</dbReference>
<dbReference type="GeneID" id="57777585"/>
<dbReference type="InterPro" id="IPR051687">
    <property type="entry name" value="Peroxisomal_Beta-Oxidation"/>
</dbReference>
<dbReference type="PANTHER" id="PTHR45024:SF2">
    <property type="entry name" value="SCP2 DOMAIN-CONTAINING PROTEIN"/>
    <property type="match status" value="1"/>
</dbReference>
<dbReference type="KEGG" id="sya:A6768_12175"/>
<dbReference type="InterPro" id="IPR020904">
    <property type="entry name" value="Sc_DH/Rdtase_CS"/>
</dbReference>
<evidence type="ECO:0000256" key="2">
    <source>
        <dbReference type="ARBA" id="ARBA00023002"/>
    </source>
</evidence>
<dbReference type="Gene3D" id="3.40.50.720">
    <property type="entry name" value="NAD(P)-binding Rossmann-like Domain"/>
    <property type="match status" value="2"/>
</dbReference>
<protein>
    <submittedName>
        <fullName evidence="4">Short-chain dehydrogenase</fullName>
    </submittedName>
</protein>
<name>A0A291MZY7_SPHYA</name>
<keyword evidence="2" id="KW-0560">Oxidoreductase</keyword>